<dbReference type="InterPro" id="IPR029058">
    <property type="entry name" value="AB_hydrolase_fold"/>
</dbReference>
<dbReference type="AlphaFoldDB" id="A0A8H5GY39"/>
<name>A0A8H5GY39_9AGAR</name>
<keyword evidence="4" id="KW-1185">Reference proteome</keyword>
<feature type="chain" id="PRO_5034808821" description="Carboxylesterase type B domain-containing protein" evidence="1">
    <location>
        <begin position="20"/>
        <end position="293"/>
    </location>
</feature>
<dbReference type="Proteomes" id="UP000559256">
    <property type="component" value="Unassembled WGS sequence"/>
</dbReference>
<dbReference type="SUPFAM" id="SSF53474">
    <property type="entry name" value="alpha/beta-Hydrolases"/>
    <property type="match status" value="1"/>
</dbReference>
<evidence type="ECO:0000259" key="2">
    <source>
        <dbReference type="Pfam" id="PF00135"/>
    </source>
</evidence>
<comment type="caution">
    <text evidence="3">The sequence shown here is derived from an EMBL/GenBank/DDBJ whole genome shotgun (WGS) entry which is preliminary data.</text>
</comment>
<dbReference type="EMBL" id="JAACJM010000004">
    <property type="protein sequence ID" value="KAF5373152.1"/>
    <property type="molecule type" value="Genomic_DNA"/>
</dbReference>
<sequence>MLACLRNLLLETLLDITIQQHDSTSSQNDGDVYLPTVDGDFLLSVSSELTCQGRFVRMPVIIGGRCNPFYASEYNYGGVFTHQITIENLLGLYPIEDFNPNTKANLSAEFYHTAQVFWDILLACPSFLFGHAMVDEFTEDDSYEAPDGSVLVPPVFLYSFNQTIFTPSLESLGLAGLGVIHTSELVYIYANFTLYNTTGVIHPTSSDFTLLNQVSRSWSSFATTGRPTIRGKDTLQEWKGSYQPGAEMMDVSVYVVGGSDLGMSTSTEFDSHDRSIIIATFIFVKFHKINPLR</sequence>
<feature type="signal peptide" evidence="1">
    <location>
        <begin position="1"/>
        <end position="19"/>
    </location>
</feature>
<keyword evidence="1" id="KW-0732">Signal</keyword>
<dbReference type="Gene3D" id="3.40.50.1820">
    <property type="entry name" value="alpha/beta hydrolase"/>
    <property type="match status" value="1"/>
</dbReference>
<evidence type="ECO:0000313" key="3">
    <source>
        <dbReference type="EMBL" id="KAF5373152.1"/>
    </source>
</evidence>
<dbReference type="Pfam" id="PF00135">
    <property type="entry name" value="COesterase"/>
    <property type="match status" value="1"/>
</dbReference>
<protein>
    <recommendedName>
        <fullName evidence="2">Carboxylesterase type B domain-containing protein</fullName>
    </recommendedName>
</protein>
<dbReference type="InterPro" id="IPR002018">
    <property type="entry name" value="CarbesteraseB"/>
</dbReference>
<dbReference type="OrthoDB" id="408631at2759"/>
<evidence type="ECO:0000313" key="4">
    <source>
        <dbReference type="Proteomes" id="UP000559256"/>
    </source>
</evidence>
<feature type="domain" description="Carboxylesterase type B" evidence="2">
    <location>
        <begin position="1"/>
        <end position="239"/>
    </location>
</feature>
<evidence type="ECO:0000256" key="1">
    <source>
        <dbReference type="SAM" id="SignalP"/>
    </source>
</evidence>
<organism evidence="3 4">
    <name type="scientific">Tetrapyrgos nigripes</name>
    <dbReference type="NCBI Taxonomy" id="182062"/>
    <lineage>
        <taxon>Eukaryota</taxon>
        <taxon>Fungi</taxon>
        <taxon>Dikarya</taxon>
        <taxon>Basidiomycota</taxon>
        <taxon>Agaricomycotina</taxon>
        <taxon>Agaricomycetes</taxon>
        <taxon>Agaricomycetidae</taxon>
        <taxon>Agaricales</taxon>
        <taxon>Marasmiineae</taxon>
        <taxon>Marasmiaceae</taxon>
        <taxon>Tetrapyrgos</taxon>
    </lineage>
</organism>
<gene>
    <name evidence="3" type="ORF">D9758_001437</name>
</gene>
<proteinExistence type="predicted"/>
<accession>A0A8H5GY39</accession>
<reference evidence="3 4" key="1">
    <citation type="journal article" date="2020" name="ISME J.">
        <title>Uncovering the hidden diversity of litter-decomposition mechanisms in mushroom-forming fungi.</title>
        <authorList>
            <person name="Floudas D."/>
            <person name="Bentzer J."/>
            <person name="Ahren D."/>
            <person name="Johansson T."/>
            <person name="Persson P."/>
            <person name="Tunlid A."/>
        </authorList>
    </citation>
    <scope>NUCLEOTIDE SEQUENCE [LARGE SCALE GENOMIC DNA]</scope>
    <source>
        <strain evidence="3 4">CBS 291.85</strain>
    </source>
</reference>